<dbReference type="Pfam" id="PF07811">
    <property type="entry name" value="TadE"/>
    <property type="match status" value="1"/>
</dbReference>
<comment type="caution">
    <text evidence="2">The sequence shown here is derived from an EMBL/GenBank/DDBJ whole genome shotgun (WGS) entry which is preliminary data.</text>
</comment>
<protein>
    <submittedName>
        <fullName evidence="2">TadE family protein</fullName>
    </submittedName>
</protein>
<dbReference type="RefSeq" id="WP_341398889.1">
    <property type="nucleotide sequence ID" value="NZ_JBBUTI010000006.1"/>
</dbReference>
<evidence type="ECO:0000259" key="1">
    <source>
        <dbReference type="Pfam" id="PF07811"/>
    </source>
</evidence>
<evidence type="ECO:0000313" key="2">
    <source>
        <dbReference type="EMBL" id="MEK8046592.1"/>
    </source>
</evidence>
<dbReference type="InterPro" id="IPR012495">
    <property type="entry name" value="TadE-like_dom"/>
</dbReference>
<feature type="domain" description="TadE-like" evidence="1">
    <location>
        <begin position="18"/>
        <end position="59"/>
    </location>
</feature>
<name>A0ABU9C7N6_9BURK</name>
<dbReference type="EMBL" id="JBBUTI010000006">
    <property type="protein sequence ID" value="MEK8046592.1"/>
    <property type="molecule type" value="Genomic_DNA"/>
</dbReference>
<proteinExistence type="predicted"/>
<reference evidence="2 3" key="1">
    <citation type="submission" date="2024-04" db="EMBL/GenBank/DDBJ databases">
        <title>Novel species of the genus Ideonella isolated from streams.</title>
        <authorList>
            <person name="Lu H."/>
        </authorList>
    </citation>
    <scope>NUCLEOTIDE SEQUENCE [LARGE SCALE GENOMIC DNA]</scope>
    <source>
        <strain evidence="2 3">LYT19W</strain>
    </source>
</reference>
<evidence type="ECO:0000313" key="3">
    <source>
        <dbReference type="Proteomes" id="UP001379945"/>
    </source>
</evidence>
<gene>
    <name evidence="2" type="ORF">AACH00_09560</name>
</gene>
<organism evidence="2 3">
    <name type="scientific">Ideonella margarita</name>
    <dbReference type="NCBI Taxonomy" id="2984191"/>
    <lineage>
        <taxon>Bacteria</taxon>
        <taxon>Pseudomonadati</taxon>
        <taxon>Pseudomonadota</taxon>
        <taxon>Betaproteobacteria</taxon>
        <taxon>Burkholderiales</taxon>
        <taxon>Sphaerotilaceae</taxon>
        <taxon>Ideonella</taxon>
    </lineage>
</organism>
<accession>A0ABU9C7N6</accession>
<keyword evidence="3" id="KW-1185">Reference proteome</keyword>
<dbReference type="Proteomes" id="UP001379945">
    <property type="component" value="Unassembled WGS sequence"/>
</dbReference>
<sequence length="265" mass="27911">MNSNMIVRTGAARATQAGQSATEFLIALLVMLPLFLAVAYAGRYGEIHQTATQASRYAAFQRVMQPDSKVLSDAKIEDQMRARYFTSWKQLQADGHLQTDDTATKLADGEGQPWMWQSVSGEALLQKHTDAKLTWASGSLGSGTVAKSLGFMTKTAGKSYGGTHTAQVEVSLLNRYDQSTDTPGLLTIAAATAAVGDGLGSSGSKATRDAASTLVPTSKIPKALSGLLAAAIGLFEPHGPQLGCIKPDVVYNGRLDGAADNGKCW</sequence>